<dbReference type="InterPro" id="IPR004119">
    <property type="entry name" value="EcKL"/>
</dbReference>
<dbReference type="InterPro" id="IPR015897">
    <property type="entry name" value="CHK_kinase-like"/>
</dbReference>
<gene>
    <name evidence="3" type="primary">LOC107070929</name>
</gene>
<evidence type="ECO:0000259" key="1">
    <source>
        <dbReference type="SMART" id="SM00587"/>
    </source>
</evidence>
<accession>A0ABM1IXN8</accession>
<dbReference type="PANTHER" id="PTHR11012:SF56">
    <property type="entry name" value="CHK KINASE-LIKE DOMAIN-CONTAINING PROTEIN-RELATED"/>
    <property type="match status" value="1"/>
</dbReference>
<dbReference type="InterPro" id="IPR011009">
    <property type="entry name" value="Kinase-like_dom_sf"/>
</dbReference>
<protein>
    <submittedName>
        <fullName evidence="3">Uncharacterized protein LOC107070929</fullName>
    </submittedName>
</protein>
<keyword evidence="2" id="KW-1185">Reference proteome</keyword>
<evidence type="ECO:0000313" key="2">
    <source>
        <dbReference type="Proteomes" id="UP000694924"/>
    </source>
</evidence>
<proteinExistence type="predicted"/>
<name>A0ABM1IXN8_POLDO</name>
<organism evidence="2 3">
    <name type="scientific">Polistes dominula</name>
    <name type="common">European paper wasp</name>
    <name type="synonym">Vespa dominula</name>
    <dbReference type="NCBI Taxonomy" id="743375"/>
    <lineage>
        <taxon>Eukaryota</taxon>
        <taxon>Metazoa</taxon>
        <taxon>Ecdysozoa</taxon>
        <taxon>Arthropoda</taxon>
        <taxon>Hexapoda</taxon>
        <taxon>Insecta</taxon>
        <taxon>Pterygota</taxon>
        <taxon>Neoptera</taxon>
        <taxon>Endopterygota</taxon>
        <taxon>Hymenoptera</taxon>
        <taxon>Apocrita</taxon>
        <taxon>Aculeata</taxon>
        <taxon>Vespoidea</taxon>
        <taxon>Vespidae</taxon>
        <taxon>Polistinae</taxon>
        <taxon>Polistini</taxon>
        <taxon>Polistes</taxon>
    </lineage>
</organism>
<evidence type="ECO:0000313" key="3">
    <source>
        <dbReference type="RefSeq" id="XP_015184975.1"/>
    </source>
</evidence>
<dbReference type="Pfam" id="PF02958">
    <property type="entry name" value="EcKL"/>
    <property type="match status" value="1"/>
</dbReference>
<dbReference type="Gene3D" id="3.90.1200.10">
    <property type="match status" value="1"/>
</dbReference>
<feature type="domain" description="CHK kinase-like" evidence="1">
    <location>
        <begin position="138"/>
        <end position="329"/>
    </location>
</feature>
<dbReference type="PANTHER" id="PTHR11012">
    <property type="entry name" value="PROTEIN KINASE-LIKE DOMAIN-CONTAINING"/>
    <property type="match status" value="1"/>
</dbReference>
<dbReference type="SMART" id="SM00587">
    <property type="entry name" value="CHK"/>
    <property type="match status" value="1"/>
</dbReference>
<sequence length="414" mass="49178">MECTELLNISKTRINKYSFEMEENYIIHVLCRVLKEDEIQLLNITCQKCNIEYSTLSNLYLCYVKFNIIRCETDEYNTEFIVKSEPSDRPMALQIYRREKLFETEMFMYLRVLEKMYHLTCERFGPKLIYCSNNTRTLVLDSLSFHGYRMMDRWNGLPKDYCNLAIRKLAVFHALSVAVCEKNPEWPTMLRGGILANPSDNFVKFCEKSIRNVSCKIREWGPEYFIAADKIEKFANEIKMNGKQIYEYDFDEFCVINHGDFSIDNLMFRHSTNQPNDVIFVDFQRSCYTSPVIDLIHFFNTCPEIKIKYTREYNLLSNYLNILTYSMQIFHCNTRPPTLAEIEKAMEKRRLYIIIVGLVLYPRMVVRQKNKKESWEDVLGNLNGDTKLDIFNEPLAIESIRKFIKFMELKGFLD</sequence>
<dbReference type="SUPFAM" id="SSF56112">
    <property type="entry name" value="Protein kinase-like (PK-like)"/>
    <property type="match status" value="1"/>
</dbReference>
<dbReference type="Proteomes" id="UP000694924">
    <property type="component" value="Unplaced"/>
</dbReference>
<reference evidence="3" key="1">
    <citation type="submission" date="2025-08" db="UniProtKB">
        <authorList>
            <consortium name="RefSeq"/>
        </authorList>
    </citation>
    <scope>IDENTIFICATION</scope>
    <source>
        <tissue evidence="3">Whole body</tissue>
    </source>
</reference>
<dbReference type="RefSeq" id="XP_015184975.1">
    <property type="nucleotide sequence ID" value="XM_015329489.1"/>
</dbReference>
<dbReference type="GeneID" id="107070929"/>